<proteinExistence type="predicted"/>
<dbReference type="Proteomes" id="UP001362999">
    <property type="component" value="Unassembled WGS sequence"/>
</dbReference>
<evidence type="ECO:0000313" key="2">
    <source>
        <dbReference type="Proteomes" id="UP001362999"/>
    </source>
</evidence>
<sequence length="170" mass="18333">MTHGQTMTSISSAYFDFPKSPAGPSLHVLLALVIYARLASLASLLHVSPKPDAKTELHLHGSKLPFPEDILGFPTQGPNRDDFCLAGFSLRPAYGLQAHSRAATWLEVQFSLAGMCAWMSLAAFPRVRIRITDATLDGDSDVFDATETFDPTVLPNLPDILVAAPRPCAA</sequence>
<organism evidence="1 2">
    <name type="scientific">Favolaschia claudopus</name>
    <dbReference type="NCBI Taxonomy" id="2862362"/>
    <lineage>
        <taxon>Eukaryota</taxon>
        <taxon>Fungi</taxon>
        <taxon>Dikarya</taxon>
        <taxon>Basidiomycota</taxon>
        <taxon>Agaricomycotina</taxon>
        <taxon>Agaricomycetes</taxon>
        <taxon>Agaricomycetidae</taxon>
        <taxon>Agaricales</taxon>
        <taxon>Marasmiineae</taxon>
        <taxon>Mycenaceae</taxon>
        <taxon>Favolaschia</taxon>
    </lineage>
</organism>
<reference evidence="1 2" key="1">
    <citation type="journal article" date="2024" name="J Genomics">
        <title>Draft genome sequencing and assembly of Favolaschia claudopus CIRM-BRFM 2984 isolated from oak limbs.</title>
        <authorList>
            <person name="Navarro D."/>
            <person name="Drula E."/>
            <person name="Chaduli D."/>
            <person name="Cazenave R."/>
            <person name="Ahrendt S."/>
            <person name="Wang J."/>
            <person name="Lipzen A."/>
            <person name="Daum C."/>
            <person name="Barry K."/>
            <person name="Grigoriev I.V."/>
            <person name="Favel A."/>
            <person name="Rosso M.N."/>
            <person name="Martin F."/>
        </authorList>
    </citation>
    <scope>NUCLEOTIDE SEQUENCE [LARGE SCALE GENOMIC DNA]</scope>
    <source>
        <strain evidence="1 2">CIRM-BRFM 2984</strain>
    </source>
</reference>
<gene>
    <name evidence="1" type="ORF">R3P38DRAFT_3215599</name>
</gene>
<accession>A0AAW0A8C4</accession>
<dbReference type="AlphaFoldDB" id="A0AAW0A8C4"/>
<protein>
    <submittedName>
        <fullName evidence="1">Uncharacterized protein</fullName>
    </submittedName>
</protein>
<dbReference type="EMBL" id="JAWWNJ010000079">
    <property type="protein sequence ID" value="KAK7002442.1"/>
    <property type="molecule type" value="Genomic_DNA"/>
</dbReference>
<name>A0AAW0A8C4_9AGAR</name>
<evidence type="ECO:0000313" key="1">
    <source>
        <dbReference type="EMBL" id="KAK7002442.1"/>
    </source>
</evidence>
<keyword evidence="2" id="KW-1185">Reference proteome</keyword>
<comment type="caution">
    <text evidence="1">The sequence shown here is derived from an EMBL/GenBank/DDBJ whole genome shotgun (WGS) entry which is preliminary data.</text>
</comment>